<dbReference type="EMBL" id="CAJVCH010155368">
    <property type="protein sequence ID" value="CAG7727919.1"/>
    <property type="molecule type" value="Genomic_DNA"/>
</dbReference>
<feature type="non-terminal residue" evidence="1">
    <location>
        <position position="1"/>
    </location>
</feature>
<keyword evidence="2" id="KW-1185">Reference proteome</keyword>
<gene>
    <name evidence="1" type="ORF">AFUS01_LOCUS16735</name>
</gene>
<evidence type="ECO:0000313" key="2">
    <source>
        <dbReference type="Proteomes" id="UP000708208"/>
    </source>
</evidence>
<dbReference type="OrthoDB" id="8954335at2759"/>
<proteinExistence type="predicted"/>
<protein>
    <submittedName>
        <fullName evidence="1">Uncharacterized protein</fullName>
    </submittedName>
</protein>
<dbReference type="AlphaFoldDB" id="A0A8J2JYY1"/>
<name>A0A8J2JYY1_9HEXA</name>
<reference evidence="1" key="1">
    <citation type="submission" date="2021-06" db="EMBL/GenBank/DDBJ databases">
        <authorList>
            <person name="Hodson N. C."/>
            <person name="Mongue J. A."/>
            <person name="Jaron S. K."/>
        </authorList>
    </citation>
    <scope>NUCLEOTIDE SEQUENCE</scope>
</reference>
<evidence type="ECO:0000313" key="1">
    <source>
        <dbReference type="EMBL" id="CAG7727919.1"/>
    </source>
</evidence>
<accession>A0A8J2JYY1</accession>
<organism evidence="1 2">
    <name type="scientific">Allacma fusca</name>
    <dbReference type="NCBI Taxonomy" id="39272"/>
    <lineage>
        <taxon>Eukaryota</taxon>
        <taxon>Metazoa</taxon>
        <taxon>Ecdysozoa</taxon>
        <taxon>Arthropoda</taxon>
        <taxon>Hexapoda</taxon>
        <taxon>Collembola</taxon>
        <taxon>Symphypleona</taxon>
        <taxon>Sminthuridae</taxon>
        <taxon>Allacma</taxon>
    </lineage>
</organism>
<sequence length="190" mass="21157">AADIGHLYDRNTDSIFLVKAAKGEFRSNYTEFVNNPTTNYHFERVRSFSDKLGSLNLDISTQVSLMFGNVAAGVTFSYVTDTNLEADSSYATLTFTTTITTKLLAVHRLKVLENVNTNIGRVLGATNLIIGVEWGKAVLFSTKWRSIRNAAVMSMDAAVDAAFRSTKFSAEMRTSYQSLKKTKQNRRSRS</sequence>
<dbReference type="Proteomes" id="UP000708208">
    <property type="component" value="Unassembled WGS sequence"/>
</dbReference>
<comment type="caution">
    <text evidence="1">The sequence shown here is derived from an EMBL/GenBank/DDBJ whole genome shotgun (WGS) entry which is preliminary data.</text>
</comment>